<comment type="caution">
    <text evidence="12">The sequence shown here is derived from an EMBL/GenBank/DDBJ whole genome shotgun (WGS) entry which is preliminary data.</text>
</comment>
<dbReference type="Pfam" id="PF07817">
    <property type="entry name" value="GLE1"/>
    <property type="match status" value="1"/>
</dbReference>
<keyword evidence="13" id="KW-1185">Reference proteome</keyword>
<evidence type="ECO:0000256" key="3">
    <source>
        <dbReference type="ARBA" id="ARBA00022448"/>
    </source>
</evidence>
<evidence type="ECO:0000256" key="2">
    <source>
        <dbReference type="ARBA" id="ARBA00011056"/>
    </source>
</evidence>
<feature type="region of interest" description="Disordered" evidence="11">
    <location>
        <begin position="71"/>
        <end position="102"/>
    </location>
</feature>
<dbReference type="InterPro" id="IPR038506">
    <property type="entry name" value="GLE1-like_sf"/>
</dbReference>
<comment type="similarity">
    <text evidence="2">Belongs to the GLE1 family.</text>
</comment>
<keyword evidence="3" id="KW-0813">Transport</keyword>
<keyword evidence="8" id="KW-0539">Nucleus</keyword>
<dbReference type="PANTHER" id="PTHR12960:SF0">
    <property type="entry name" value="MRNA EXPORT FACTOR GLE1"/>
    <property type="match status" value="1"/>
</dbReference>
<evidence type="ECO:0000256" key="10">
    <source>
        <dbReference type="ARBA" id="ARBA00029983"/>
    </source>
</evidence>
<reference evidence="12" key="1">
    <citation type="journal article" date="2023" name="BMC Genomics">
        <title>Chromosome-level genome assemblies of Cutaneotrichosporon spp. (Trichosporonales, Basidiomycota) reveal imbalanced evolution between nucleotide sequences and chromosome synteny.</title>
        <authorList>
            <person name="Kobayashi Y."/>
            <person name="Kayamori A."/>
            <person name="Aoki K."/>
            <person name="Shiwa Y."/>
            <person name="Matsutani M."/>
            <person name="Fujita N."/>
            <person name="Sugita T."/>
            <person name="Iwasaki W."/>
            <person name="Tanaka N."/>
            <person name="Takashima M."/>
        </authorList>
    </citation>
    <scope>NUCLEOTIDE SEQUENCE</scope>
    <source>
        <strain evidence="12">HIS016</strain>
    </source>
</reference>
<dbReference type="InterPro" id="IPR012476">
    <property type="entry name" value="GLE1"/>
</dbReference>
<reference evidence="12" key="2">
    <citation type="submission" date="2023-06" db="EMBL/GenBank/DDBJ databases">
        <authorList>
            <person name="Kobayashi Y."/>
            <person name="Kayamori A."/>
            <person name="Aoki K."/>
            <person name="Shiwa Y."/>
            <person name="Fujita N."/>
            <person name="Sugita T."/>
            <person name="Iwasaki W."/>
            <person name="Tanaka N."/>
            <person name="Takashima M."/>
        </authorList>
    </citation>
    <scope>NUCLEOTIDE SEQUENCE</scope>
    <source>
        <strain evidence="12">HIS016</strain>
    </source>
</reference>
<feature type="compositionally biased region" description="Basic and acidic residues" evidence="11">
    <location>
        <begin position="287"/>
        <end position="300"/>
    </location>
</feature>
<name>A0AAD3Y9K8_9TREE</name>
<evidence type="ECO:0000256" key="5">
    <source>
        <dbReference type="ARBA" id="ARBA00022927"/>
    </source>
</evidence>
<feature type="region of interest" description="Disordered" evidence="11">
    <location>
        <begin position="250"/>
        <end position="300"/>
    </location>
</feature>
<proteinExistence type="inferred from homology"/>
<evidence type="ECO:0000256" key="1">
    <source>
        <dbReference type="ARBA" id="ARBA00004567"/>
    </source>
</evidence>
<dbReference type="GO" id="GO:0015031">
    <property type="term" value="P:protein transport"/>
    <property type="evidence" value="ECO:0007669"/>
    <property type="project" value="UniProtKB-KW"/>
</dbReference>
<dbReference type="AlphaFoldDB" id="A0AAD3Y9K8"/>
<dbReference type="GO" id="GO:0044614">
    <property type="term" value="C:nuclear pore cytoplasmic filaments"/>
    <property type="evidence" value="ECO:0007669"/>
    <property type="project" value="TreeGrafter"/>
</dbReference>
<keyword evidence="5" id="KW-0653">Protein transport</keyword>
<feature type="region of interest" description="Disordered" evidence="11">
    <location>
        <begin position="214"/>
        <end position="238"/>
    </location>
</feature>
<dbReference type="PANTHER" id="PTHR12960">
    <property type="entry name" value="GLE-1-RELATED"/>
    <property type="match status" value="1"/>
</dbReference>
<keyword evidence="4" id="KW-0509">mRNA transport</keyword>
<gene>
    <name evidence="12" type="primary">GLE1</name>
    <name evidence="12" type="ORF">CspeluHIS016_0200670</name>
</gene>
<evidence type="ECO:0000313" key="13">
    <source>
        <dbReference type="Proteomes" id="UP001222932"/>
    </source>
</evidence>
<dbReference type="GO" id="GO:0005737">
    <property type="term" value="C:cytoplasm"/>
    <property type="evidence" value="ECO:0007669"/>
    <property type="project" value="TreeGrafter"/>
</dbReference>
<sequence length="619" mass="69867">MKFAIPDSDSDSDDNFVGVVQDDFGYLEPRSKLGIAIRNTLVFSDSEESTNSEDEVGDLLDVMSVVSKTSYRNPKKEKRFAPAPAPRVTRKPKPEAAVAGPSWRRWEPSVADLLRDDGPSEYTKWIRETEADAWKHGHRMAAERQAELDQIRTTIRKEHDREQKIQQDRAADELQTMMEGLAVREEAEEKERTRLFEERQAQLWANIDAAIKESERRHREEQSALAAAERKRKEDEEARVAAAEKEALAKKAEAERVAKEKAEKEAADRAESERKEQEAQAAQAAAQREEDDRKAAADTSLRGRREWGKWVEVQKRMKNEVIHPLKANKQMRDPLLPTMRLIKRWLGQVVNTQEKILAVTNDLCTKFNEQLPSPASVAEPKTLGDELDPAYYYLLSHSAKALIRQAASEVEAKPEAAFPLARIIMGVMLRGHPAFGTVVYARLVKKCPFVVPYWPVRTEGQSREEFEKSTGQLVDESHAEYIRRMTGIMRMYFAVLALPLGSLARTLPAEPTPEQLLKLVPEEWRLPAAWTWVASALKPTLAKHPAVGPLLLAHLETVGPALVQVYGGKQMDKVFKAEREGVENGAIRCDTAATRATIKASVDSWEQTHQLPAPKGINW</sequence>
<accession>A0AAD3Y9K8</accession>
<keyword evidence="6" id="KW-0811">Translocation</keyword>
<dbReference type="GO" id="GO:0016973">
    <property type="term" value="P:poly(A)+ mRNA export from nucleus"/>
    <property type="evidence" value="ECO:0007669"/>
    <property type="project" value="InterPro"/>
</dbReference>
<evidence type="ECO:0000256" key="11">
    <source>
        <dbReference type="SAM" id="MobiDB-lite"/>
    </source>
</evidence>
<dbReference type="GO" id="GO:0000822">
    <property type="term" value="F:inositol hexakisphosphate binding"/>
    <property type="evidence" value="ECO:0007669"/>
    <property type="project" value="TreeGrafter"/>
</dbReference>
<evidence type="ECO:0000256" key="8">
    <source>
        <dbReference type="ARBA" id="ARBA00023242"/>
    </source>
</evidence>
<dbReference type="EMBL" id="BTCM01000002">
    <property type="protein sequence ID" value="GMK55011.1"/>
    <property type="molecule type" value="Genomic_DNA"/>
</dbReference>
<comment type="subcellular location">
    <subcellularLocation>
        <location evidence="1">Nucleus</location>
        <location evidence="1">Nuclear pore complex</location>
    </subcellularLocation>
</comment>
<organism evidence="12 13">
    <name type="scientific">Cutaneotrichosporon spelunceum</name>
    <dbReference type="NCBI Taxonomy" id="1672016"/>
    <lineage>
        <taxon>Eukaryota</taxon>
        <taxon>Fungi</taxon>
        <taxon>Dikarya</taxon>
        <taxon>Basidiomycota</taxon>
        <taxon>Agaricomycotina</taxon>
        <taxon>Tremellomycetes</taxon>
        <taxon>Trichosporonales</taxon>
        <taxon>Trichosporonaceae</taxon>
        <taxon>Cutaneotrichosporon</taxon>
    </lineage>
</organism>
<evidence type="ECO:0000256" key="4">
    <source>
        <dbReference type="ARBA" id="ARBA00022816"/>
    </source>
</evidence>
<evidence type="ECO:0000256" key="9">
    <source>
        <dbReference type="ARBA" id="ARBA00026227"/>
    </source>
</evidence>
<protein>
    <recommendedName>
        <fullName evidence="9">mRNA export factor GLE1</fullName>
    </recommendedName>
    <alternativeName>
        <fullName evidence="10">Nucleoporin GLE1</fullName>
    </alternativeName>
</protein>
<dbReference type="Proteomes" id="UP001222932">
    <property type="component" value="Unassembled WGS sequence"/>
</dbReference>
<evidence type="ECO:0000256" key="7">
    <source>
        <dbReference type="ARBA" id="ARBA00023132"/>
    </source>
</evidence>
<keyword evidence="7" id="KW-0906">Nuclear pore complex</keyword>
<feature type="compositionally biased region" description="Basic and acidic residues" evidence="11">
    <location>
        <begin position="250"/>
        <end position="278"/>
    </location>
</feature>
<dbReference type="GO" id="GO:0005543">
    <property type="term" value="F:phospholipid binding"/>
    <property type="evidence" value="ECO:0007669"/>
    <property type="project" value="TreeGrafter"/>
</dbReference>
<dbReference type="GO" id="GO:0031369">
    <property type="term" value="F:translation initiation factor binding"/>
    <property type="evidence" value="ECO:0007669"/>
    <property type="project" value="TreeGrafter"/>
</dbReference>
<evidence type="ECO:0000256" key="6">
    <source>
        <dbReference type="ARBA" id="ARBA00023010"/>
    </source>
</evidence>
<dbReference type="Gene3D" id="1.25.40.510">
    <property type="entry name" value="GLE1-like"/>
    <property type="match status" value="1"/>
</dbReference>
<evidence type="ECO:0000313" key="12">
    <source>
        <dbReference type="EMBL" id="GMK55011.1"/>
    </source>
</evidence>